<evidence type="ECO:0000313" key="3">
    <source>
        <dbReference type="Proteomes" id="UP001207252"/>
    </source>
</evidence>
<dbReference type="PROSITE" id="PS51482">
    <property type="entry name" value="DEGV"/>
    <property type="match status" value="1"/>
</dbReference>
<dbReference type="PANTHER" id="PTHR33434:SF2">
    <property type="entry name" value="FATTY ACID-BINDING PROTEIN TM_1468"/>
    <property type="match status" value="1"/>
</dbReference>
<evidence type="ECO:0000256" key="1">
    <source>
        <dbReference type="ARBA" id="ARBA00023121"/>
    </source>
</evidence>
<dbReference type="Gene3D" id="3.30.1180.10">
    <property type="match status" value="1"/>
</dbReference>
<dbReference type="InterPro" id="IPR043168">
    <property type="entry name" value="DegV_C"/>
</dbReference>
<accession>A0ABT3BPV4</accession>
<evidence type="ECO:0000313" key="2">
    <source>
        <dbReference type="EMBL" id="MCV3754284.1"/>
    </source>
</evidence>
<dbReference type="InterPro" id="IPR050270">
    <property type="entry name" value="DegV_domain_contain"/>
</dbReference>
<dbReference type="Gene3D" id="3.40.50.10170">
    <property type="match status" value="1"/>
</dbReference>
<sequence length="289" mass="32463">MRTAILIDSGANVLDLEHPDVYFIPIGLTIRNRNTGEENAYDDVLDVSQDQMRSALIAKHDIKTNYPSTGKVINKLETLFLEYERVIVLTLSSGLSGFFASFHATKKHFENKNLLVVDSKAVSVGILWLVEELLKLLEANENLNNETITNFIESQTQRIVGSVIVSDLTQLISGGRLSKIKGLIASTLKLKLIIKWNYKLEYADKSLSFANAIDKALTIIDKENAWKSRGIKRIALLTDLENNEQIETLRKIVTEKLEQNVEVIKSYLPGCIYAHVGINNFAIMIEANE</sequence>
<keyword evidence="1" id="KW-0446">Lipid-binding</keyword>
<dbReference type="InterPro" id="IPR003797">
    <property type="entry name" value="DegV"/>
</dbReference>
<organism evidence="2 3">
    <name type="scientific">Ureaplasma zalophigenitalium</name>
    <dbReference type="NCBI Taxonomy" id="907723"/>
    <lineage>
        <taxon>Bacteria</taxon>
        <taxon>Bacillati</taxon>
        <taxon>Mycoplasmatota</taxon>
        <taxon>Mycoplasmoidales</taxon>
        <taxon>Mycoplasmoidaceae</taxon>
        <taxon>Ureaplasma</taxon>
    </lineage>
</organism>
<dbReference type="RefSeq" id="WP_263818086.1">
    <property type="nucleotide sequence ID" value="NZ_JAOXHJ010000006.1"/>
</dbReference>
<keyword evidence="3" id="KW-1185">Reference proteome</keyword>
<gene>
    <name evidence="2" type="ORF">OF365_02750</name>
</gene>
<dbReference type="SUPFAM" id="SSF82549">
    <property type="entry name" value="DAK1/DegV-like"/>
    <property type="match status" value="1"/>
</dbReference>
<dbReference type="NCBIfam" id="TIGR00762">
    <property type="entry name" value="DegV"/>
    <property type="match status" value="1"/>
</dbReference>
<proteinExistence type="predicted"/>
<dbReference type="PANTHER" id="PTHR33434">
    <property type="entry name" value="DEGV DOMAIN-CONTAINING PROTEIN DR_1986-RELATED"/>
    <property type="match status" value="1"/>
</dbReference>
<dbReference type="Proteomes" id="UP001207252">
    <property type="component" value="Unassembled WGS sequence"/>
</dbReference>
<reference evidence="2 3" key="1">
    <citation type="journal article" date="2020" name="Int. J. Syst. Evol. Microbiol.">
        <title>Ureaplasma miroungigenitalium sp. nov. isolated from northern elephant seals (Mirounga angustirostris) and Ureaplasma zalophigenitalium sp. nov. isolated from California sea lions (Zalophus californianus).</title>
        <authorList>
            <person name="Volokhov D.V."/>
            <person name="Gulland F.M."/>
            <person name="Gao Y."/>
            <person name="Chizhikov V.E."/>
        </authorList>
    </citation>
    <scope>NUCLEOTIDE SEQUENCE [LARGE SCALE GENOMIC DNA]</scope>
    <source>
        <strain evidence="2 3">CSL7644-GEN</strain>
    </source>
</reference>
<dbReference type="EMBL" id="JAOXHJ010000006">
    <property type="protein sequence ID" value="MCV3754284.1"/>
    <property type="molecule type" value="Genomic_DNA"/>
</dbReference>
<comment type="caution">
    <text evidence="2">The sequence shown here is derived from an EMBL/GenBank/DDBJ whole genome shotgun (WGS) entry which is preliminary data.</text>
</comment>
<protein>
    <submittedName>
        <fullName evidence="2">DegV family protein</fullName>
    </submittedName>
</protein>
<dbReference type="Pfam" id="PF02645">
    <property type="entry name" value="DegV"/>
    <property type="match status" value="1"/>
</dbReference>
<name>A0ABT3BPV4_9BACT</name>